<reference evidence="1 2" key="1">
    <citation type="submission" date="2014-12" db="EMBL/GenBank/DDBJ databases">
        <title>Comparative genomics of the lactic acid bacteria isolated from the honey bee gut.</title>
        <authorList>
            <person name="Ellegaard K.M."/>
            <person name="Tamarit D."/>
            <person name="Javelind E."/>
            <person name="Olofsson T."/>
            <person name="Andersson S.G."/>
            <person name="Vasquez A."/>
        </authorList>
    </citation>
    <scope>NUCLEOTIDE SEQUENCE [LARGE SCALE GENOMIC DNA]</scope>
    <source>
        <strain evidence="1 2">Bin2</strain>
    </source>
</reference>
<protein>
    <submittedName>
        <fullName evidence="1">ABC transporter, permease/ATP binding protein</fullName>
    </submittedName>
</protein>
<dbReference type="EMBL" id="JWME01000002">
    <property type="protein sequence ID" value="KJY52974.1"/>
    <property type="molecule type" value="Genomic_DNA"/>
</dbReference>
<comment type="caution">
    <text evidence="1">The sequence shown here is derived from an EMBL/GenBank/DDBJ whole genome shotgun (WGS) entry which is preliminary data.</text>
</comment>
<dbReference type="Proteomes" id="UP000033648">
    <property type="component" value="Unassembled WGS sequence"/>
</dbReference>
<accession>A0A0F4L432</accession>
<evidence type="ECO:0000313" key="2">
    <source>
        <dbReference type="Proteomes" id="UP000033648"/>
    </source>
</evidence>
<gene>
    <name evidence="1" type="ORF">JF69_00420</name>
</gene>
<organism evidence="1 2">
    <name type="scientific">Bifidobacterium asteroides</name>
    <dbReference type="NCBI Taxonomy" id="1684"/>
    <lineage>
        <taxon>Bacteria</taxon>
        <taxon>Bacillati</taxon>
        <taxon>Actinomycetota</taxon>
        <taxon>Actinomycetes</taxon>
        <taxon>Bifidobacteriales</taxon>
        <taxon>Bifidobacteriaceae</taxon>
        <taxon>Bifidobacterium</taxon>
    </lineage>
</organism>
<proteinExistence type="predicted"/>
<dbReference type="PATRIC" id="fig|1684.4.peg.48"/>
<dbReference type="AlphaFoldDB" id="A0A0F4L432"/>
<evidence type="ECO:0000313" key="1">
    <source>
        <dbReference type="EMBL" id="KJY52974.1"/>
    </source>
</evidence>
<name>A0A0F4L432_9BIFI</name>
<sequence>MIMEARPLFWSIWILRQVSRMDVHLEGRFLTMLIERKGDRTYLIDTRCSSVWIRVNHLLMLEEGRLVSVWFICVSERSISAGAESEPCQLIKKADNSIRGLPRRIKVWQRPFNVVTSFAIRTN</sequence>